<keyword evidence="3" id="KW-0732">Signal</keyword>
<evidence type="ECO:0000256" key="1">
    <source>
        <dbReference type="ARBA" id="ARBA00005695"/>
    </source>
</evidence>
<protein>
    <recommendedName>
        <fullName evidence="4">Solute-binding protein family 5 domain-containing protein</fullName>
    </recommendedName>
</protein>
<dbReference type="EMBL" id="MFPU01000044">
    <property type="protein sequence ID" value="OGH69420.1"/>
    <property type="molecule type" value="Genomic_DNA"/>
</dbReference>
<dbReference type="GO" id="GO:0042597">
    <property type="term" value="C:periplasmic space"/>
    <property type="evidence" value="ECO:0007669"/>
    <property type="project" value="UniProtKB-ARBA"/>
</dbReference>
<dbReference type="PIRSF" id="PIRSF002741">
    <property type="entry name" value="MppA"/>
    <property type="match status" value="1"/>
</dbReference>
<dbReference type="InterPro" id="IPR039424">
    <property type="entry name" value="SBP_5"/>
</dbReference>
<dbReference type="Gene3D" id="3.10.105.10">
    <property type="entry name" value="Dipeptide-binding Protein, Domain 3"/>
    <property type="match status" value="1"/>
</dbReference>
<organism evidence="5 6">
    <name type="scientific">Candidatus Magasanikbacteria bacterium RIFCSPHIGHO2_01_FULL_47_8</name>
    <dbReference type="NCBI Taxonomy" id="1798673"/>
    <lineage>
        <taxon>Bacteria</taxon>
        <taxon>Candidatus Magasanikiibacteriota</taxon>
    </lineage>
</organism>
<gene>
    <name evidence="5" type="ORF">A2754_02975</name>
</gene>
<feature type="domain" description="Solute-binding protein family 5" evidence="4">
    <location>
        <begin position="94"/>
        <end position="468"/>
    </location>
</feature>
<dbReference type="AlphaFoldDB" id="A0A1F6MCW6"/>
<reference evidence="5 6" key="1">
    <citation type="journal article" date="2016" name="Nat. Commun.">
        <title>Thousands of microbial genomes shed light on interconnected biogeochemical processes in an aquifer system.</title>
        <authorList>
            <person name="Anantharaman K."/>
            <person name="Brown C.T."/>
            <person name="Hug L.A."/>
            <person name="Sharon I."/>
            <person name="Castelle C.J."/>
            <person name="Probst A.J."/>
            <person name="Thomas B.C."/>
            <person name="Singh A."/>
            <person name="Wilkins M.J."/>
            <person name="Karaoz U."/>
            <person name="Brodie E.L."/>
            <person name="Williams K.H."/>
            <person name="Hubbard S.S."/>
            <person name="Banfield J.F."/>
        </authorList>
    </citation>
    <scope>NUCLEOTIDE SEQUENCE [LARGE SCALE GENOMIC DNA]</scope>
</reference>
<accession>A0A1F6MCW6</accession>
<evidence type="ECO:0000259" key="4">
    <source>
        <dbReference type="Pfam" id="PF00496"/>
    </source>
</evidence>
<dbReference type="InterPro" id="IPR000914">
    <property type="entry name" value="SBP_5_dom"/>
</dbReference>
<comment type="caution">
    <text evidence="5">The sequence shown here is derived from an EMBL/GenBank/DDBJ whole genome shotgun (WGS) entry which is preliminary data.</text>
</comment>
<evidence type="ECO:0000256" key="3">
    <source>
        <dbReference type="ARBA" id="ARBA00022729"/>
    </source>
</evidence>
<dbReference type="PANTHER" id="PTHR30290:SF9">
    <property type="entry name" value="OLIGOPEPTIDE-BINDING PROTEIN APPA"/>
    <property type="match status" value="1"/>
</dbReference>
<dbReference type="GO" id="GO:0015833">
    <property type="term" value="P:peptide transport"/>
    <property type="evidence" value="ECO:0007669"/>
    <property type="project" value="TreeGrafter"/>
</dbReference>
<dbReference type="Proteomes" id="UP000177953">
    <property type="component" value="Unassembled WGS sequence"/>
</dbReference>
<dbReference type="GO" id="GO:1904680">
    <property type="term" value="F:peptide transmembrane transporter activity"/>
    <property type="evidence" value="ECO:0007669"/>
    <property type="project" value="TreeGrafter"/>
</dbReference>
<keyword evidence="2" id="KW-0813">Transport</keyword>
<name>A0A1F6MCW6_9BACT</name>
<evidence type="ECO:0000256" key="2">
    <source>
        <dbReference type="ARBA" id="ARBA00022448"/>
    </source>
</evidence>
<dbReference type="InterPro" id="IPR030678">
    <property type="entry name" value="Peptide/Ni-bd"/>
</dbReference>
<dbReference type="SUPFAM" id="SSF53850">
    <property type="entry name" value="Periplasmic binding protein-like II"/>
    <property type="match status" value="1"/>
</dbReference>
<dbReference type="Gene3D" id="3.40.190.10">
    <property type="entry name" value="Periplasmic binding protein-like II"/>
    <property type="match status" value="1"/>
</dbReference>
<dbReference type="PANTHER" id="PTHR30290">
    <property type="entry name" value="PERIPLASMIC BINDING COMPONENT OF ABC TRANSPORTER"/>
    <property type="match status" value="1"/>
</dbReference>
<evidence type="ECO:0000313" key="5">
    <source>
        <dbReference type="EMBL" id="OGH69420.1"/>
    </source>
</evidence>
<proteinExistence type="inferred from homology"/>
<dbReference type="CDD" id="cd08513">
    <property type="entry name" value="PBP2_thermophilic_Hb8_like"/>
    <property type="match status" value="1"/>
</dbReference>
<sequence length="566" mass="63754">MFSQLNKFWQRFSGAEKKLLLLLILVVIVSEIFSLTVGRRYTRLVPASGGQYVEGLVGQPHYINPLLAPANDVDQDLSRIIYAGLLKFDKNLNLVPDLAQDMPEIGSDGKQFTIKLRDNLYWPTKENRKITADDVVFTILAIQNPDYQSPLRLSWNRVSAEKVDDLTVRITTRESSATFISNLTVGILPKHIWETIQPGSFALSQLNLQPVGAGPFQVAEVKRAGDGQIRSLTLSPNRNFHLGPPYLKKITFKFYPTTDDLIDAYHSRDIDGLGYVPFDKNLFIEAKKNLQQIVLPLPQYQAVFINRIKNPAPLEDAKVRLALAKSVDKNKIIAEVYGGQAQDAYGPILPGHLGYHEQIPGADMNIYDAEKAKALLDAAGWVVDAGTGFRHDKQNRTITLSLVTNNFTPNVRVAELLRQMWEAIGIKITLSIEATSDLEEKRIRSRDYELLLFSENVGADPDPFPFWHSSQLRDPGFNLSTFSNKEADKLLVDGRTNISSDQRAAKYKQFQEIFVGDVPAIFLNRSVFVYNVTSDVQGLDLNTIVTPSDRFANINEWYIETKRVKK</sequence>
<comment type="similarity">
    <text evidence="1">Belongs to the bacterial solute-binding protein 5 family.</text>
</comment>
<evidence type="ECO:0000313" key="6">
    <source>
        <dbReference type="Proteomes" id="UP000177953"/>
    </source>
</evidence>
<dbReference type="Gene3D" id="3.90.76.10">
    <property type="entry name" value="Dipeptide-binding Protein, Domain 1"/>
    <property type="match status" value="1"/>
</dbReference>
<dbReference type="GO" id="GO:0043190">
    <property type="term" value="C:ATP-binding cassette (ABC) transporter complex"/>
    <property type="evidence" value="ECO:0007669"/>
    <property type="project" value="InterPro"/>
</dbReference>
<dbReference type="Pfam" id="PF00496">
    <property type="entry name" value="SBP_bac_5"/>
    <property type="match status" value="1"/>
</dbReference>